<evidence type="ECO:0000313" key="3">
    <source>
        <dbReference type="Proteomes" id="UP000791080"/>
    </source>
</evidence>
<protein>
    <recommendedName>
        <fullName evidence="4">Secreted protein</fullName>
    </recommendedName>
</protein>
<keyword evidence="1" id="KW-0472">Membrane</keyword>
<comment type="caution">
    <text evidence="2">The sequence shown here is derived from an EMBL/GenBank/DDBJ whole genome shotgun (WGS) entry which is preliminary data.</text>
</comment>
<organism evidence="2 3">
    <name type="scientific">Actinoalloteichus caeruleus DSM 43889</name>
    <dbReference type="NCBI Taxonomy" id="1120930"/>
    <lineage>
        <taxon>Bacteria</taxon>
        <taxon>Bacillati</taxon>
        <taxon>Actinomycetota</taxon>
        <taxon>Actinomycetes</taxon>
        <taxon>Pseudonocardiales</taxon>
        <taxon>Pseudonocardiaceae</taxon>
        <taxon>Actinoalloteichus</taxon>
        <taxon>Actinoalloteichus cyanogriseus</taxon>
    </lineage>
</organism>
<sequence length="266" mass="28547">MIRTALRSLALLALLGSAGYYLWFGLTNQGDDDLPGMSWVGPQMVPLMIALPVTIMIFSFTGHGVMTALTGRNSAAFRRGQLGVGTVVGTSPTGATVNDQPELRIDLTVRTADGLQFASHARMVVPVTEVAALRPGAVVPVRYVPGRIDRVELDLSGDAARAQDVMNQIALQQGTLDPGRLEVAKRGTPAQGLVRALEVPGEIRDGQARLDITLLVTRPDGTTFETRVEKFVPPHMVAHVQVGRIVAVRYLPEDESRLVLSLPVNG</sequence>
<dbReference type="Proteomes" id="UP000791080">
    <property type="component" value="Unassembled WGS sequence"/>
</dbReference>
<proteinExistence type="predicted"/>
<accession>A0ABT1JCR0</accession>
<name>A0ABT1JCR0_ACTCY</name>
<reference evidence="2 3" key="1">
    <citation type="submission" date="2013-07" db="EMBL/GenBank/DDBJ databases">
        <authorList>
            <consortium name="DOE Joint Genome Institute"/>
            <person name="Reeve W."/>
            <person name="Huntemann M."/>
            <person name="Han J."/>
            <person name="Chen A."/>
            <person name="Kyrpides N."/>
            <person name="Mavromatis K."/>
            <person name="Markowitz V."/>
            <person name="Palaniappan K."/>
            <person name="Ivanova N."/>
            <person name="Schaumberg A."/>
            <person name="Pati A."/>
            <person name="Liolios K."/>
            <person name="Nordberg H.P."/>
            <person name="Cantor M.N."/>
            <person name="Hua S.X."/>
            <person name="Woyke T."/>
        </authorList>
    </citation>
    <scope>NUCLEOTIDE SEQUENCE [LARGE SCALE GENOMIC DNA]</scope>
    <source>
        <strain evidence="2 3">DSM 43889</strain>
    </source>
</reference>
<feature type="transmembrane region" description="Helical" evidence="1">
    <location>
        <begin position="43"/>
        <end position="69"/>
    </location>
</feature>
<evidence type="ECO:0008006" key="4">
    <source>
        <dbReference type="Google" id="ProtNLM"/>
    </source>
</evidence>
<gene>
    <name evidence="2" type="ORF">G443_000533</name>
</gene>
<keyword evidence="1" id="KW-0812">Transmembrane</keyword>
<evidence type="ECO:0000256" key="1">
    <source>
        <dbReference type="SAM" id="Phobius"/>
    </source>
</evidence>
<keyword evidence="1" id="KW-1133">Transmembrane helix</keyword>
<dbReference type="EMBL" id="AUBJ02000001">
    <property type="protein sequence ID" value="MCP2330263.1"/>
    <property type="molecule type" value="Genomic_DNA"/>
</dbReference>
<dbReference type="RefSeq" id="WP_211237481.1">
    <property type="nucleotide sequence ID" value="NZ_AUBJ02000001.1"/>
</dbReference>
<evidence type="ECO:0000313" key="2">
    <source>
        <dbReference type="EMBL" id="MCP2330263.1"/>
    </source>
</evidence>
<reference evidence="2 3" key="2">
    <citation type="submission" date="2022-06" db="EMBL/GenBank/DDBJ databases">
        <title>Genomic Encyclopedia of Type Strains, Phase I: the one thousand microbial genomes (KMG-I) project.</title>
        <authorList>
            <person name="Kyrpides N."/>
        </authorList>
    </citation>
    <scope>NUCLEOTIDE SEQUENCE [LARGE SCALE GENOMIC DNA]</scope>
    <source>
        <strain evidence="2 3">DSM 43889</strain>
    </source>
</reference>
<keyword evidence="3" id="KW-1185">Reference proteome</keyword>